<dbReference type="NCBIfam" id="TIGR04183">
    <property type="entry name" value="Por_Secre_tail"/>
    <property type="match status" value="1"/>
</dbReference>
<evidence type="ECO:0000259" key="2">
    <source>
        <dbReference type="Pfam" id="PF11790"/>
    </source>
</evidence>
<comment type="caution">
    <text evidence="3">The sequence shown here is derived from an EMBL/GenBank/DDBJ whole genome shotgun (WGS) entry which is preliminary data.</text>
</comment>
<protein>
    <submittedName>
        <fullName evidence="3">T9SS type A sorting domain-containing protein</fullName>
    </submittedName>
</protein>
<dbReference type="Gene3D" id="2.60.120.260">
    <property type="entry name" value="Galactose-binding domain-like"/>
    <property type="match status" value="1"/>
</dbReference>
<dbReference type="GO" id="GO:0071966">
    <property type="term" value="P:fungal-type cell wall polysaccharide metabolic process"/>
    <property type="evidence" value="ECO:0007669"/>
    <property type="project" value="TreeGrafter"/>
</dbReference>
<dbReference type="Proteomes" id="UP000308181">
    <property type="component" value="Unassembled WGS sequence"/>
</dbReference>
<dbReference type="PANTHER" id="PTHR34154:SF3">
    <property type="entry name" value="ALKALI-SENSITIVE LINKAGE PROTEIN 1"/>
    <property type="match status" value="1"/>
</dbReference>
<feature type="chain" id="PRO_5020949242" evidence="1">
    <location>
        <begin position="21"/>
        <end position="711"/>
    </location>
</feature>
<dbReference type="EMBL" id="SWBP01000002">
    <property type="protein sequence ID" value="TKB99072.1"/>
    <property type="molecule type" value="Genomic_DNA"/>
</dbReference>
<feature type="domain" description="Asl1-like glycosyl hydrolase catalytic" evidence="2">
    <location>
        <begin position="126"/>
        <end position="342"/>
    </location>
</feature>
<dbReference type="InterPro" id="IPR024655">
    <property type="entry name" value="Asl1_glyco_hydro_catalytic"/>
</dbReference>
<dbReference type="InterPro" id="IPR008979">
    <property type="entry name" value="Galactose-bd-like_sf"/>
</dbReference>
<dbReference type="InterPro" id="IPR017853">
    <property type="entry name" value="GH"/>
</dbReference>
<dbReference type="OrthoDB" id="9809583at2"/>
<dbReference type="Pfam" id="PF11790">
    <property type="entry name" value="Glyco_hydro_cc"/>
    <property type="match status" value="1"/>
</dbReference>
<gene>
    <name evidence="3" type="ORF">FA046_08150</name>
</gene>
<keyword evidence="1" id="KW-0732">Signal</keyword>
<dbReference type="RefSeq" id="WP_136825883.1">
    <property type="nucleotide sequence ID" value="NZ_SWBP01000002.1"/>
</dbReference>
<keyword evidence="4" id="KW-1185">Reference proteome</keyword>
<sequence length="711" mass="78139">MIKKLTVAIVFLIICNFAKAQLTIYQNISQGGSSQICAASGLYIGANIPGDLNNKIRSIKLNMGYMATLAENEDGTGKSFNYIAVTSNVMVDLVAVLQNRVSFIRVMPISNITKKGMGAKDNSVIANVNPAWFYDWGALDVSTTNTEFVPMAWNINLANNFLNLNTYPTRTDVNTLLAFNEPDGTSQANIPDVNVALPVYKNLLRTGYRMGSPATKEENWNNWLSDFTTIASADDARIDFVAIHWYDWGNWSSSTNANPDPEQVLTRFKNYINAVYALYKKPIWITEFNANVNRPSAVQDAFMRLALPYLESDNRIERYAYFFETNFPAAVNGTLTTVGQTYKDHVSTASLTANVVDTRSTNIVSSTDNLVFNGDFEDATSYTNGWTLSTADFAKETTNNITNSTVRFTNVNGNSNIRSNAITVVPGKTYQLQFTARIQSAVGPSGSTGPTRGGVFSAEILNGSNSAATTFTPLTTTSSTNTILFATYTVPAAQTSIRLRFTKTADIAYLDDVSLVEVSTLPINILTFAGNAVNDGVKINWQTSSEVNNEKFILYRSSNGKDFSPIATINGSGNSSKIISYNYLDRFPANGVNYYQLSQTDFDGKSENFSPIVVHFKLEDLADHLKIYSDSKATQIGLDWSNEETVTASVFDLSGKKIFTDKVNLQNGKNLVNLDTASKLESNQIYILTISGGERNIAAKFLVKKKEISTP</sequence>
<accession>A0A4U1C0M7</accession>
<feature type="signal peptide" evidence="1">
    <location>
        <begin position="1"/>
        <end position="20"/>
    </location>
</feature>
<reference evidence="3 4" key="1">
    <citation type="submission" date="2019-04" db="EMBL/GenBank/DDBJ databases">
        <title>Pedobacter sp. AR-3-17 sp. nov., isolated from Arctic soil.</title>
        <authorList>
            <person name="Dahal R.H."/>
            <person name="Kim D.-U."/>
        </authorList>
    </citation>
    <scope>NUCLEOTIDE SEQUENCE [LARGE SCALE GENOMIC DNA]</scope>
    <source>
        <strain evidence="3 4">AR-3-17</strain>
    </source>
</reference>
<dbReference type="PANTHER" id="PTHR34154">
    <property type="entry name" value="ALKALI-SENSITIVE LINKAGE PROTEIN 1"/>
    <property type="match status" value="1"/>
</dbReference>
<organism evidence="3 4">
    <name type="scientific">Pedobacter cryophilus</name>
    <dbReference type="NCBI Taxonomy" id="2571271"/>
    <lineage>
        <taxon>Bacteria</taxon>
        <taxon>Pseudomonadati</taxon>
        <taxon>Bacteroidota</taxon>
        <taxon>Sphingobacteriia</taxon>
        <taxon>Sphingobacteriales</taxon>
        <taxon>Sphingobacteriaceae</taxon>
        <taxon>Pedobacter</taxon>
    </lineage>
</organism>
<dbReference type="InterPro" id="IPR053183">
    <property type="entry name" value="ASL1"/>
</dbReference>
<evidence type="ECO:0000313" key="3">
    <source>
        <dbReference type="EMBL" id="TKB99072.1"/>
    </source>
</evidence>
<name>A0A4U1C0M7_9SPHI</name>
<dbReference type="Gene3D" id="2.60.20.10">
    <property type="entry name" value="Crystallins"/>
    <property type="match status" value="1"/>
</dbReference>
<proteinExistence type="predicted"/>
<dbReference type="Gene3D" id="3.20.20.80">
    <property type="entry name" value="Glycosidases"/>
    <property type="match status" value="1"/>
</dbReference>
<evidence type="ECO:0000313" key="4">
    <source>
        <dbReference type="Proteomes" id="UP000308181"/>
    </source>
</evidence>
<dbReference type="AlphaFoldDB" id="A0A4U1C0M7"/>
<dbReference type="SUPFAM" id="SSF49785">
    <property type="entry name" value="Galactose-binding domain-like"/>
    <property type="match status" value="1"/>
</dbReference>
<dbReference type="SUPFAM" id="SSF51445">
    <property type="entry name" value="(Trans)glycosidases"/>
    <property type="match status" value="1"/>
</dbReference>
<evidence type="ECO:0000256" key="1">
    <source>
        <dbReference type="SAM" id="SignalP"/>
    </source>
</evidence>
<dbReference type="InterPro" id="IPR026444">
    <property type="entry name" value="Secre_tail"/>
</dbReference>